<feature type="binding site" evidence="1">
    <location>
        <position position="50"/>
    </location>
    <ligand>
        <name>ATP</name>
        <dbReference type="ChEBI" id="CHEBI:30616"/>
    </ligand>
</feature>
<keyword evidence="1" id="KW-0067">ATP-binding</keyword>
<dbReference type="InterPro" id="IPR017441">
    <property type="entry name" value="Protein_kinase_ATP_BS"/>
</dbReference>
<comment type="caution">
    <text evidence="4">The sequence shown here is derived from an EMBL/GenBank/DDBJ whole genome shotgun (WGS) entry which is preliminary data.</text>
</comment>
<dbReference type="Gene3D" id="1.10.510.10">
    <property type="entry name" value="Transferase(Phosphotransferase) domain 1"/>
    <property type="match status" value="1"/>
</dbReference>
<dbReference type="InterPro" id="IPR053235">
    <property type="entry name" value="Ser_Thr_kinase"/>
</dbReference>
<dbReference type="RefSeq" id="XP_060279958.1">
    <property type="nucleotide sequence ID" value="XM_060430694.1"/>
</dbReference>
<dbReference type="GO" id="GO:0005737">
    <property type="term" value="C:cytoplasm"/>
    <property type="evidence" value="ECO:0007669"/>
    <property type="project" value="TreeGrafter"/>
</dbReference>
<keyword evidence="5" id="KW-1185">Reference proteome</keyword>
<dbReference type="SUPFAM" id="SSF56112">
    <property type="entry name" value="Protein kinase-like (PK-like)"/>
    <property type="match status" value="1"/>
</dbReference>
<name>A0AAJ0BSP1_9PEZI</name>
<dbReference type="PROSITE" id="PS00107">
    <property type="entry name" value="PROTEIN_KINASE_ATP"/>
    <property type="match status" value="1"/>
</dbReference>
<dbReference type="SMART" id="SM00220">
    <property type="entry name" value="S_TKc"/>
    <property type="match status" value="1"/>
</dbReference>
<dbReference type="GO" id="GO:0004674">
    <property type="term" value="F:protein serine/threonine kinase activity"/>
    <property type="evidence" value="ECO:0007669"/>
    <property type="project" value="TreeGrafter"/>
</dbReference>
<dbReference type="EMBL" id="MU839025">
    <property type="protein sequence ID" value="KAK1763745.1"/>
    <property type="molecule type" value="Genomic_DNA"/>
</dbReference>
<dbReference type="PANTHER" id="PTHR24361">
    <property type="entry name" value="MITOGEN-ACTIVATED KINASE KINASE KINASE"/>
    <property type="match status" value="1"/>
</dbReference>
<feature type="region of interest" description="Disordered" evidence="2">
    <location>
        <begin position="345"/>
        <end position="397"/>
    </location>
</feature>
<dbReference type="PROSITE" id="PS50011">
    <property type="entry name" value="PROTEIN_KINASE_DOM"/>
    <property type="match status" value="1"/>
</dbReference>
<evidence type="ECO:0000313" key="5">
    <source>
        <dbReference type="Proteomes" id="UP001244011"/>
    </source>
</evidence>
<keyword evidence="1" id="KW-0547">Nucleotide-binding</keyword>
<reference evidence="4" key="1">
    <citation type="submission" date="2023-06" db="EMBL/GenBank/DDBJ databases">
        <title>Genome-scale phylogeny and comparative genomics of the fungal order Sordariales.</title>
        <authorList>
            <consortium name="Lawrence Berkeley National Laboratory"/>
            <person name="Hensen N."/>
            <person name="Bonometti L."/>
            <person name="Westerberg I."/>
            <person name="Brannstrom I.O."/>
            <person name="Guillou S."/>
            <person name="Cros-Aarteil S."/>
            <person name="Calhoun S."/>
            <person name="Haridas S."/>
            <person name="Kuo A."/>
            <person name="Mondo S."/>
            <person name="Pangilinan J."/>
            <person name="Riley R."/>
            <person name="Labutti K."/>
            <person name="Andreopoulos B."/>
            <person name="Lipzen A."/>
            <person name="Chen C."/>
            <person name="Yanf M."/>
            <person name="Daum C."/>
            <person name="Ng V."/>
            <person name="Clum A."/>
            <person name="Steindorff A."/>
            <person name="Ohm R."/>
            <person name="Martin F."/>
            <person name="Silar P."/>
            <person name="Natvig D."/>
            <person name="Lalanne C."/>
            <person name="Gautier V."/>
            <person name="Ament-Velasquez S.L."/>
            <person name="Kruys A."/>
            <person name="Hutchinson M.I."/>
            <person name="Powell A.J."/>
            <person name="Barry K."/>
            <person name="Miller A.N."/>
            <person name="Grigoriev I.V."/>
            <person name="Debuchy R."/>
            <person name="Gladieux P."/>
            <person name="Thoren M.H."/>
            <person name="Johannesson H."/>
        </authorList>
    </citation>
    <scope>NUCLEOTIDE SEQUENCE</scope>
    <source>
        <strain evidence="4">8032-3</strain>
    </source>
</reference>
<evidence type="ECO:0000256" key="1">
    <source>
        <dbReference type="PROSITE-ProRule" id="PRU10141"/>
    </source>
</evidence>
<organism evidence="4 5">
    <name type="scientific">Phialemonium atrogriseum</name>
    <dbReference type="NCBI Taxonomy" id="1093897"/>
    <lineage>
        <taxon>Eukaryota</taxon>
        <taxon>Fungi</taxon>
        <taxon>Dikarya</taxon>
        <taxon>Ascomycota</taxon>
        <taxon>Pezizomycotina</taxon>
        <taxon>Sordariomycetes</taxon>
        <taxon>Sordariomycetidae</taxon>
        <taxon>Cephalothecales</taxon>
        <taxon>Cephalothecaceae</taxon>
        <taxon>Phialemonium</taxon>
    </lineage>
</organism>
<protein>
    <submittedName>
        <fullName evidence="4">Kinase-like domain-containing protein</fullName>
    </submittedName>
</protein>
<dbReference type="InterPro" id="IPR000719">
    <property type="entry name" value="Prot_kinase_dom"/>
</dbReference>
<proteinExistence type="predicted"/>
<evidence type="ECO:0000313" key="4">
    <source>
        <dbReference type="EMBL" id="KAK1763745.1"/>
    </source>
</evidence>
<accession>A0AAJ0BSP1</accession>
<dbReference type="Pfam" id="PF00069">
    <property type="entry name" value="Pkinase"/>
    <property type="match status" value="1"/>
</dbReference>
<dbReference type="Proteomes" id="UP001244011">
    <property type="component" value="Unassembled WGS sequence"/>
</dbReference>
<keyword evidence="4" id="KW-0418">Kinase</keyword>
<dbReference type="InterPro" id="IPR011009">
    <property type="entry name" value="Kinase-like_dom_sf"/>
</dbReference>
<sequence length="438" mass="49124">MSTHDRVLKFAHLFKEGEDSYLFVDRLGDGCFSHAQKVWHVQSRKIMVRKVRHRRLESKDVTEPDTEVRTLSLLEKAPSMPGITPRLAKLRAYADIPRVTRLPGSPLSWTRVSYWDFYNGGDLGAFIKASGNDIPMAAIARYARQALESLEFCHSAGVIHGDLNTGNVWVHWEAGGKMPDFYLGDFGNAATMEEVNEWTTAVGTPVKSWDIPSVRAHVWEMIYRNSGGDADVDEVIRGAGRLGTVVWEMDRLDKVVKEIQASGAMFTRFPSLSKLIRLAGMAEDHFLRVDKGEVDYRAPHEDSISKAQNARPLYYDDAETPLQARLILGPWYVASVDTRFNFPESHGEVAHSRPNPNNSDSDSDSMSKRQPVRRKGGWRPDSSDEEEDDGWCYLSDSGDILSSDDTAPLLGPRENAVPPLVTRDVVDAMMEATRETLI</sequence>
<dbReference type="AlphaFoldDB" id="A0AAJ0BSP1"/>
<feature type="domain" description="Protein kinase" evidence="3">
    <location>
        <begin position="21"/>
        <end position="332"/>
    </location>
</feature>
<evidence type="ECO:0000256" key="2">
    <source>
        <dbReference type="SAM" id="MobiDB-lite"/>
    </source>
</evidence>
<gene>
    <name evidence="4" type="ORF">QBC33DRAFT_573189</name>
</gene>
<dbReference type="GO" id="GO:0005524">
    <property type="term" value="F:ATP binding"/>
    <property type="evidence" value="ECO:0007669"/>
    <property type="project" value="UniProtKB-UniRule"/>
</dbReference>
<evidence type="ECO:0000259" key="3">
    <source>
        <dbReference type="PROSITE" id="PS50011"/>
    </source>
</evidence>
<dbReference type="GeneID" id="85313881"/>
<keyword evidence="4" id="KW-0808">Transferase</keyword>